<dbReference type="InterPro" id="IPR041112">
    <property type="entry name" value="Nuf2_DHR10-like"/>
</dbReference>
<keyword evidence="7" id="KW-0132">Cell division</keyword>
<dbReference type="PANTHER" id="PTHR21650">
    <property type="entry name" value="MEMBRALIN/KINETOCHORE PROTEIN NUF2"/>
    <property type="match status" value="1"/>
</dbReference>
<comment type="caution">
    <text evidence="18">The sequence shown here is derived from an EMBL/GenBank/DDBJ whole genome shotgun (WGS) entry which is preliminary data.</text>
</comment>
<evidence type="ECO:0000256" key="2">
    <source>
        <dbReference type="ARBA" id="ARBA00004123"/>
    </source>
</evidence>
<keyword evidence="6" id="KW-0158">Chromosome</keyword>
<reference evidence="19" key="2">
    <citation type="submission" date="2021-05" db="EMBL/GenBank/DDBJ databases">
        <authorList>
            <person name="Moolhuijzen P.M."/>
            <person name="Moffat C.S."/>
        </authorList>
    </citation>
    <scope>NUCLEOTIDE SEQUENCE</scope>
    <source>
        <strain evidence="19">86-124</strain>
    </source>
</reference>
<proteinExistence type="inferred from homology"/>
<keyword evidence="9" id="KW-0995">Kinetochore</keyword>
<evidence type="ECO:0000256" key="3">
    <source>
        <dbReference type="ARBA" id="ARBA00004629"/>
    </source>
</evidence>
<dbReference type="OMA" id="YLKMEAH"/>
<sequence length="461" mass="53960">MSYNGRMSMARTTQHNQRAPPANEHDAFMTLPDHEIAGCISDIGIQFTVSDLQKPNPQIIQKVFEWLAELLMNTTREVVAPAMRAAAEDMCGGDADRLYTSDTRDLMAFFVILRKLLRECGIHDFTFNDLYKPTHGRLVKIFSYMINFIRFRESQTEIIDEHFNKAERTKLRIEQLYDDKQIKEQQLADLERNRAATQRLMQEKEKRNNELKTRLLELKRGQEAVAEKLERAKAEQDRLKKLLQQRVENKENVQREVIKLKPYTQQSPTALEESLRDLSDRLTGEKTQIDMMDRRARALQTSTDSFAVVATDVTSCTRLLTDVQADLAREEEELAKASRHRDALADRSNNVRDVERQERLLQKQLGNINARTDKLKTKGDEEAERARKRMEELRDTHAKLTEERGEKGREMERRRVRIEQTEKKMAELKDNIENEVHSAHDEYLKMESHIKLYITEMEQSI</sequence>
<reference evidence="19" key="3">
    <citation type="journal article" date="2022" name="bioRxiv">
        <title>A global pangenome for the wheat fungal pathogen Pyrenophora tritici-repentis and prediction of effector protein structural homology.</title>
        <authorList>
            <person name="Moolhuijzen P."/>
            <person name="See P.T."/>
            <person name="Shi G."/>
            <person name="Powell H.R."/>
            <person name="Cockram J."/>
            <person name="Jorgensen L.N."/>
            <person name="Benslimane H."/>
            <person name="Strelkov S.E."/>
            <person name="Turner J."/>
            <person name="Liu Z."/>
            <person name="Moffat C.S."/>
        </authorList>
    </citation>
    <scope>NUCLEOTIDE SEQUENCE</scope>
    <source>
        <strain evidence="19">86-124</strain>
    </source>
</reference>
<dbReference type="Proteomes" id="UP000249757">
    <property type="component" value="Unassembled WGS sequence"/>
</dbReference>
<dbReference type="InterPro" id="IPR005549">
    <property type="entry name" value="Kinetochore_Nuf2_N"/>
</dbReference>
<dbReference type="PANTHER" id="PTHR21650:SF2">
    <property type="entry name" value="KINETOCHORE PROTEIN NUF2"/>
    <property type="match status" value="1"/>
</dbReference>
<dbReference type="GO" id="GO:0051383">
    <property type="term" value="P:kinetochore organization"/>
    <property type="evidence" value="ECO:0007669"/>
    <property type="project" value="TreeGrafter"/>
</dbReference>
<comment type="subcellular location">
    <subcellularLocation>
        <location evidence="3">Chromosome</location>
        <location evidence="3">Centromere</location>
        <location evidence="3">Kinetochore</location>
    </subcellularLocation>
    <subcellularLocation>
        <location evidence="2">Nucleus</location>
    </subcellularLocation>
</comment>
<evidence type="ECO:0000256" key="15">
    <source>
        <dbReference type="SAM" id="MobiDB-lite"/>
    </source>
</evidence>
<dbReference type="EMBL" id="NRDI02000034">
    <property type="protein sequence ID" value="KAI1507717.1"/>
    <property type="molecule type" value="Genomic_DNA"/>
</dbReference>
<feature type="domain" description="Nuf2 DHR10-like" evidence="17">
    <location>
        <begin position="279"/>
        <end position="394"/>
    </location>
</feature>
<gene>
    <name evidence="19" type="ORF">Ptr86124_013345</name>
    <name evidence="18" type="ORF">PtrM4_036800</name>
</gene>
<evidence type="ECO:0000259" key="17">
    <source>
        <dbReference type="Pfam" id="PF18595"/>
    </source>
</evidence>
<comment type="similarity">
    <text evidence="4">Belongs to the NUF2 family.</text>
</comment>
<keyword evidence="13" id="KW-0137">Centromere</keyword>
<evidence type="ECO:0000313" key="20">
    <source>
        <dbReference type="Proteomes" id="UP000245464"/>
    </source>
</evidence>
<dbReference type="Gene3D" id="1.10.418.60">
    <property type="entry name" value="Ncd80 complex, Nuf2 subunit"/>
    <property type="match status" value="1"/>
</dbReference>
<dbReference type="GO" id="GO:0045132">
    <property type="term" value="P:meiotic chromosome segregation"/>
    <property type="evidence" value="ECO:0007669"/>
    <property type="project" value="TreeGrafter"/>
</dbReference>
<feature type="domain" description="Kinetochore protein Nuf2 N-terminal" evidence="16">
    <location>
        <begin position="25"/>
        <end position="167"/>
    </location>
</feature>
<evidence type="ECO:0000259" key="16">
    <source>
        <dbReference type="Pfam" id="PF03800"/>
    </source>
</evidence>
<accession>A0A2W1H6N2</accession>
<organism evidence="18 20">
    <name type="scientific">Pyrenophora tritici-repentis</name>
    <dbReference type="NCBI Taxonomy" id="45151"/>
    <lineage>
        <taxon>Eukaryota</taxon>
        <taxon>Fungi</taxon>
        <taxon>Dikarya</taxon>
        <taxon>Ascomycota</taxon>
        <taxon>Pezizomycotina</taxon>
        <taxon>Dothideomycetes</taxon>
        <taxon>Pleosporomycetidae</taxon>
        <taxon>Pleosporales</taxon>
        <taxon>Pleosporineae</taxon>
        <taxon>Pleosporaceae</taxon>
        <taxon>Pyrenophora</taxon>
    </lineage>
</organism>
<keyword evidence="21" id="KW-1185">Reference proteome</keyword>
<comment type="function">
    <text evidence="1">Acts as a component of the essential kinetochore-associated NDC80 complex, which is required for chromosome segregation and spindle checkpoint activity.</text>
</comment>
<evidence type="ECO:0000256" key="4">
    <source>
        <dbReference type="ARBA" id="ARBA00005498"/>
    </source>
</evidence>
<keyword evidence="10 14" id="KW-0175">Coiled coil</keyword>
<dbReference type="Pfam" id="PF18595">
    <property type="entry name" value="Nuf2_DHR10-like"/>
    <property type="match status" value="1"/>
</dbReference>
<evidence type="ECO:0000256" key="11">
    <source>
        <dbReference type="ARBA" id="ARBA00023242"/>
    </source>
</evidence>
<dbReference type="InterPro" id="IPR038275">
    <property type="entry name" value="Nuf2_N_sf"/>
</dbReference>
<dbReference type="OrthoDB" id="8194677at2759"/>
<evidence type="ECO:0000256" key="10">
    <source>
        <dbReference type="ARBA" id="ARBA00023054"/>
    </source>
</evidence>
<feature type="compositionally biased region" description="Polar residues" evidence="15">
    <location>
        <begin position="1"/>
        <end position="17"/>
    </location>
</feature>
<feature type="coiled-coil region" evidence="14">
    <location>
        <begin position="376"/>
        <end position="438"/>
    </location>
</feature>
<keyword evidence="12" id="KW-0131">Cell cycle</keyword>
<evidence type="ECO:0000256" key="5">
    <source>
        <dbReference type="ARBA" id="ARBA00017594"/>
    </source>
</evidence>
<evidence type="ECO:0000256" key="12">
    <source>
        <dbReference type="ARBA" id="ARBA00023306"/>
    </source>
</evidence>
<evidence type="ECO:0000256" key="13">
    <source>
        <dbReference type="ARBA" id="ARBA00023328"/>
    </source>
</evidence>
<dbReference type="EMBL" id="NQIK02000001">
    <property type="protein sequence ID" value="KAF7579440.1"/>
    <property type="molecule type" value="Genomic_DNA"/>
</dbReference>
<dbReference type="GO" id="GO:0051315">
    <property type="term" value="P:attachment of mitotic spindle microtubules to kinetochore"/>
    <property type="evidence" value="ECO:0007669"/>
    <property type="project" value="TreeGrafter"/>
</dbReference>
<dbReference type="GO" id="GO:0031262">
    <property type="term" value="C:Ndc80 complex"/>
    <property type="evidence" value="ECO:0007669"/>
    <property type="project" value="InterPro"/>
</dbReference>
<evidence type="ECO:0000256" key="6">
    <source>
        <dbReference type="ARBA" id="ARBA00022454"/>
    </source>
</evidence>
<evidence type="ECO:0000256" key="8">
    <source>
        <dbReference type="ARBA" id="ARBA00022776"/>
    </source>
</evidence>
<evidence type="ECO:0000313" key="19">
    <source>
        <dbReference type="EMBL" id="KAI1507717.1"/>
    </source>
</evidence>
<evidence type="ECO:0000313" key="21">
    <source>
        <dbReference type="Proteomes" id="UP000249757"/>
    </source>
</evidence>
<dbReference type="GO" id="GO:0005634">
    <property type="term" value="C:nucleus"/>
    <property type="evidence" value="ECO:0007669"/>
    <property type="project" value="UniProtKB-SubCell"/>
</dbReference>
<keyword evidence="8" id="KW-0498">Mitosis</keyword>
<dbReference type="GO" id="GO:0051301">
    <property type="term" value="P:cell division"/>
    <property type="evidence" value="ECO:0007669"/>
    <property type="project" value="UniProtKB-KW"/>
</dbReference>
<dbReference type="GO" id="GO:0044877">
    <property type="term" value="F:protein-containing complex binding"/>
    <property type="evidence" value="ECO:0007669"/>
    <property type="project" value="TreeGrafter"/>
</dbReference>
<feature type="coiled-coil region" evidence="14">
    <location>
        <begin position="166"/>
        <end position="256"/>
    </location>
</feature>
<evidence type="ECO:0000256" key="9">
    <source>
        <dbReference type="ARBA" id="ARBA00022838"/>
    </source>
</evidence>
<feature type="coiled-coil region" evidence="14">
    <location>
        <begin position="320"/>
        <end position="347"/>
    </location>
</feature>
<name>A0A2W1H6N2_9PLEO</name>
<dbReference type="AlphaFoldDB" id="A0A2W1H6N2"/>
<dbReference type="GO" id="GO:0007052">
    <property type="term" value="P:mitotic spindle organization"/>
    <property type="evidence" value="ECO:0007669"/>
    <property type="project" value="TreeGrafter"/>
</dbReference>
<keyword evidence="11" id="KW-0539">Nucleus</keyword>
<dbReference type="Proteomes" id="UP000245464">
    <property type="component" value="Chromosome 1"/>
</dbReference>
<protein>
    <recommendedName>
        <fullName evidence="5">Probable kinetochore protein NUF2</fullName>
    </recommendedName>
</protein>
<evidence type="ECO:0000256" key="1">
    <source>
        <dbReference type="ARBA" id="ARBA00002772"/>
    </source>
</evidence>
<dbReference type="Pfam" id="PF03800">
    <property type="entry name" value="Nuf2"/>
    <property type="match status" value="1"/>
</dbReference>
<reference evidence="21" key="4">
    <citation type="journal article" date="2022" name="Microb. Genom.">
        <title>A global pangenome for the wheat fungal pathogen Pyrenophora tritici-repentis and prediction of effector protein structural homology.</title>
        <authorList>
            <person name="Moolhuijzen P.M."/>
            <person name="See P.T."/>
            <person name="Shi G."/>
            <person name="Powell H.R."/>
            <person name="Cockram J."/>
            <person name="Jorgensen L.N."/>
            <person name="Benslimane H."/>
            <person name="Strelkov S.E."/>
            <person name="Turner J."/>
            <person name="Liu Z."/>
            <person name="Moffat C.S."/>
        </authorList>
    </citation>
    <scope>NUCLEOTIDE SEQUENCE [LARGE SCALE GENOMIC DNA]</scope>
</reference>
<evidence type="ECO:0000256" key="7">
    <source>
        <dbReference type="ARBA" id="ARBA00022618"/>
    </source>
</evidence>
<feature type="region of interest" description="Disordered" evidence="15">
    <location>
        <begin position="1"/>
        <end position="25"/>
    </location>
</feature>
<reference evidence="18 20" key="1">
    <citation type="journal article" date="2018" name="BMC Genomics">
        <title>Comparative genomics of the wheat fungal pathogen Pyrenophora tritici-repentis reveals chromosomal variations and genome plasticity.</title>
        <authorList>
            <person name="Moolhuijzen P."/>
            <person name="See P.T."/>
            <person name="Hane J.K."/>
            <person name="Shi G."/>
            <person name="Liu Z."/>
            <person name="Oliver R.P."/>
            <person name="Moffat C.S."/>
        </authorList>
    </citation>
    <scope>NUCLEOTIDE SEQUENCE [LARGE SCALE GENOMIC DNA]</scope>
    <source>
        <strain evidence="18">M4</strain>
    </source>
</reference>
<evidence type="ECO:0000313" key="18">
    <source>
        <dbReference type="EMBL" id="KAF7579440.1"/>
    </source>
</evidence>
<evidence type="ECO:0000256" key="14">
    <source>
        <dbReference type="SAM" id="Coils"/>
    </source>
</evidence>